<dbReference type="EMBL" id="QEVW01000026">
    <property type="protein sequence ID" value="RAW10124.1"/>
    <property type="molecule type" value="Genomic_DNA"/>
</dbReference>
<sequence>MMEVVNLESLEIILIDFNKNNLDRFIKNDLNIQVDRIKSSHFYDNRSENDIEFQQIESLEEILSPKGTGNVLLSQLNLGHTFNDVMIVFSFDEEFGDIVINFPEEELFSGENSETTLEAQKLIEYILDIKNKYAIEKVRIGYEPAMDDDTCLVEIDKEMMDTNVIVSKLLA</sequence>
<dbReference type="Proteomes" id="UP000250642">
    <property type="component" value="Unassembled WGS sequence"/>
</dbReference>
<evidence type="ECO:0000313" key="2">
    <source>
        <dbReference type="Proteomes" id="UP000250642"/>
    </source>
</evidence>
<evidence type="ECO:0000313" key="1">
    <source>
        <dbReference type="EMBL" id="RAW10124.1"/>
    </source>
</evidence>
<protein>
    <submittedName>
        <fullName evidence="1">Uncharacterized protein</fullName>
    </submittedName>
</protein>
<gene>
    <name evidence="1" type="ORF">DC345_29080</name>
</gene>
<reference evidence="1 2" key="1">
    <citation type="submission" date="2018-04" db="EMBL/GenBank/DDBJ databases">
        <title>Paenibacillus taichungensis Genome sequencing and assembly.</title>
        <authorList>
            <person name="Xu J."/>
            <person name="Rensing C."/>
            <person name="Mazhar H.S."/>
        </authorList>
    </citation>
    <scope>NUCLEOTIDE SEQUENCE [LARGE SCALE GENOMIC DNA]</scope>
    <source>
        <strain evidence="1 2">NC1</strain>
    </source>
</reference>
<name>A0A329QCV3_9BACL</name>
<organism evidence="1 2">
    <name type="scientific">Paenibacillus taichungensis</name>
    <dbReference type="NCBI Taxonomy" id="484184"/>
    <lineage>
        <taxon>Bacteria</taxon>
        <taxon>Bacillati</taxon>
        <taxon>Bacillota</taxon>
        <taxon>Bacilli</taxon>
        <taxon>Bacillales</taxon>
        <taxon>Paenibacillaceae</taxon>
        <taxon>Paenibacillus</taxon>
    </lineage>
</organism>
<proteinExistence type="predicted"/>
<accession>A0A329QCV3</accession>
<dbReference type="AlphaFoldDB" id="A0A329QCV3"/>
<comment type="caution">
    <text evidence="1">The sequence shown here is derived from an EMBL/GenBank/DDBJ whole genome shotgun (WGS) entry which is preliminary data.</text>
</comment>